<dbReference type="Pfam" id="PF01649">
    <property type="entry name" value="Ribosomal_S20p"/>
    <property type="match status" value="1"/>
</dbReference>
<dbReference type="InterPro" id="IPR036510">
    <property type="entry name" value="Ribosomal_bS20_sf"/>
</dbReference>
<evidence type="ECO:0000256" key="8">
    <source>
        <dbReference type="HAMAP-Rule" id="MF_00500"/>
    </source>
</evidence>
<name>A0AA34WHU8_CHLPE</name>
<sequence>MAPKKSNKNKGPQKQPSAEKRVKTAQKRNLINQSFKSRVKTILKKFETTLKTENSNEISRSLCSVYSIVDKAAKRGIFKRNKAARIKSRAMCKIKA</sequence>
<dbReference type="KEGG" id="cpm:G5S_0286"/>
<keyword evidence="3 8" id="KW-0699">rRNA-binding</keyword>
<evidence type="ECO:0000313" key="10">
    <source>
        <dbReference type="EMBL" id="AEB41295.1"/>
    </source>
</evidence>
<dbReference type="GO" id="GO:0015935">
    <property type="term" value="C:small ribosomal subunit"/>
    <property type="evidence" value="ECO:0007669"/>
    <property type="project" value="TreeGrafter"/>
</dbReference>
<keyword evidence="4 8" id="KW-0694">RNA-binding</keyword>
<dbReference type="AlphaFoldDB" id="A0AA34WHU8"/>
<dbReference type="PANTHER" id="PTHR33398:SF1">
    <property type="entry name" value="SMALL RIBOSOMAL SUBUNIT PROTEIN BS20C"/>
    <property type="match status" value="1"/>
</dbReference>
<comment type="function">
    <text evidence="1 8">Binds directly to 16S ribosomal RNA.</text>
</comment>
<comment type="similarity">
    <text evidence="2 8">Belongs to the bacterial ribosomal protein bS20 family.</text>
</comment>
<dbReference type="RefSeq" id="WP_013712373.1">
    <property type="nucleotide sequence ID" value="NC_015408.1"/>
</dbReference>
<evidence type="ECO:0000313" key="11">
    <source>
        <dbReference type="Proteomes" id="UP000008305"/>
    </source>
</evidence>
<dbReference type="HAMAP" id="MF_00500">
    <property type="entry name" value="Ribosomal_bS20"/>
    <property type="match status" value="1"/>
</dbReference>
<dbReference type="PANTHER" id="PTHR33398">
    <property type="entry name" value="30S RIBOSOMAL PROTEIN S20"/>
    <property type="match status" value="1"/>
</dbReference>
<evidence type="ECO:0000256" key="5">
    <source>
        <dbReference type="ARBA" id="ARBA00022980"/>
    </source>
</evidence>
<keyword evidence="11" id="KW-1185">Reference proteome</keyword>
<dbReference type="NCBIfam" id="TIGR00029">
    <property type="entry name" value="S20"/>
    <property type="match status" value="1"/>
</dbReference>
<gene>
    <name evidence="8 10" type="primary">rpsT</name>
    <name evidence="10" type="ordered locus">G5S_0286</name>
</gene>
<keyword evidence="6 8" id="KW-0687">Ribonucleoprotein</keyword>
<evidence type="ECO:0000256" key="4">
    <source>
        <dbReference type="ARBA" id="ARBA00022884"/>
    </source>
</evidence>
<feature type="region of interest" description="Disordered" evidence="9">
    <location>
        <begin position="1"/>
        <end position="27"/>
    </location>
</feature>
<dbReference type="Gene3D" id="1.20.58.110">
    <property type="entry name" value="Ribosomal protein S20"/>
    <property type="match status" value="1"/>
</dbReference>
<dbReference type="GO" id="GO:0070181">
    <property type="term" value="F:small ribosomal subunit rRNA binding"/>
    <property type="evidence" value="ECO:0007669"/>
    <property type="project" value="TreeGrafter"/>
</dbReference>
<proteinExistence type="inferred from homology"/>
<evidence type="ECO:0000256" key="7">
    <source>
        <dbReference type="ARBA" id="ARBA00035136"/>
    </source>
</evidence>
<keyword evidence="5 8" id="KW-0689">Ribosomal protein</keyword>
<evidence type="ECO:0000256" key="6">
    <source>
        <dbReference type="ARBA" id="ARBA00023274"/>
    </source>
</evidence>
<evidence type="ECO:0000256" key="2">
    <source>
        <dbReference type="ARBA" id="ARBA00007634"/>
    </source>
</evidence>
<dbReference type="Proteomes" id="UP000008305">
    <property type="component" value="Chromosome"/>
</dbReference>
<dbReference type="GO" id="GO:0003735">
    <property type="term" value="F:structural constituent of ribosome"/>
    <property type="evidence" value="ECO:0007669"/>
    <property type="project" value="InterPro"/>
</dbReference>
<organism evidence="10 11">
    <name type="scientific">Chlamydia pecorum (strain ATCC VR-628 / DSM 29919 / E58)</name>
    <name type="common">Chlamydophila pecorum</name>
    <dbReference type="NCBI Taxonomy" id="331635"/>
    <lineage>
        <taxon>Bacteria</taxon>
        <taxon>Pseudomonadati</taxon>
        <taxon>Chlamydiota</taxon>
        <taxon>Chlamydiia</taxon>
        <taxon>Chlamydiales</taxon>
        <taxon>Chlamydiaceae</taxon>
        <taxon>Chlamydia/Chlamydophila group</taxon>
        <taxon>Chlamydia</taxon>
    </lineage>
</organism>
<dbReference type="GO" id="GO:0005829">
    <property type="term" value="C:cytosol"/>
    <property type="evidence" value="ECO:0007669"/>
    <property type="project" value="TreeGrafter"/>
</dbReference>
<reference evidence="10 11" key="1">
    <citation type="journal article" date="2011" name="J. Bacteriol.">
        <title>Genome sequence of the obligate intracellular animal pathogen Chlamydia pecorum E58.</title>
        <authorList>
            <person name="Mojica S."/>
            <person name="Huot Creasy H."/>
            <person name="Daugherty S."/>
            <person name="Read T.D."/>
            <person name="Kim T."/>
            <person name="Kaltenboeck B."/>
            <person name="Bavoil P."/>
            <person name="Myers G.S."/>
        </authorList>
    </citation>
    <scope>NUCLEOTIDE SEQUENCE [LARGE SCALE GENOMIC DNA]</scope>
    <source>
        <strain evidence="10 11">E58</strain>
    </source>
</reference>
<dbReference type="InterPro" id="IPR002583">
    <property type="entry name" value="Ribosomal_bS20"/>
</dbReference>
<protein>
    <recommendedName>
        <fullName evidence="7 8">Small ribosomal subunit protein bS20</fullName>
    </recommendedName>
</protein>
<dbReference type="GO" id="GO:0006412">
    <property type="term" value="P:translation"/>
    <property type="evidence" value="ECO:0007669"/>
    <property type="project" value="UniProtKB-UniRule"/>
</dbReference>
<accession>A0AA34WHU8</accession>
<dbReference type="EMBL" id="CP002608">
    <property type="protein sequence ID" value="AEB41295.1"/>
    <property type="molecule type" value="Genomic_DNA"/>
</dbReference>
<evidence type="ECO:0000256" key="9">
    <source>
        <dbReference type="SAM" id="MobiDB-lite"/>
    </source>
</evidence>
<evidence type="ECO:0000256" key="3">
    <source>
        <dbReference type="ARBA" id="ARBA00022730"/>
    </source>
</evidence>
<dbReference type="SUPFAM" id="SSF46992">
    <property type="entry name" value="Ribosomal protein S20"/>
    <property type="match status" value="1"/>
</dbReference>
<evidence type="ECO:0000256" key="1">
    <source>
        <dbReference type="ARBA" id="ARBA00003134"/>
    </source>
</evidence>
<dbReference type="GeneID" id="99718329"/>